<keyword evidence="1" id="KW-0812">Transmembrane</keyword>
<feature type="transmembrane region" description="Helical" evidence="1">
    <location>
        <begin position="32"/>
        <end position="54"/>
    </location>
</feature>
<reference evidence="2" key="2">
    <citation type="submission" date="2015-03" db="UniProtKB">
        <authorList>
            <consortium name="EnsemblPlants"/>
        </authorList>
    </citation>
    <scope>IDENTIFICATION</scope>
</reference>
<evidence type="ECO:0000313" key="2">
    <source>
        <dbReference type="EnsemblPlants" id="Bo8g077460.1"/>
    </source>
</evidence>
<proteinExistence type="predicted"/>
<dbReference type="HOGENOM" id="CLU_2743566_0_0_1"/>
<accession>A0A0D3DRI7</accession>
<keyword evidence="1" id="KW-1133">Transmembrane helix</keyword>
<keyword evidence="3" id="KW-1185">Reference proteome</keyword>
<evidence type="ECO:0000256" key="1">
    <source>
        <dbReference type="SAM" id="Phobius"/>
    </source>
</evidence>
<dbReference type="Proteomes" id="UP000032141">
    <property type="component" value="Chromosome C8"/>
</dbReference>
<keyword evidence="1" id="KW-0472">Membrane</keyword>
<protein>
    <submittedName>
        <fullName evidence="2">Uncharacterized protein</fullName>
    </submittedName>
</protein>
<dbReference type="AlphaFoldDB" id="A0A0D3DRI7"/>
<organism evidence="2 3">
    <name type="scientific">Brassica oleracea var. oleracea</name>
    <dbReference type="NCBI Taxonomy" id="109376"/>
    <lineage>
        <taxon>Eukaryota</taxon>
        <taxon>Viridiplantae</taxon>
        <taxon>Streptophyta</taxon>
        <taxon>Embryophyta</taxon>
        <taxon>Tracheophyta</taxon>
        <taxon>Spermatophyta</taxon>
        <taxon>Magnoliopsida</taxon>
        <taxon>eudicotyledons</taxon>
        <taxon>Gunneridae</taxon>
        <taxon>Pentapetalae</taxon>
        <taxon>rosids</taxon>
        <taxon>malvids</taxon>
        <taxon>Brassicales</taxon>
        <taxon>Brassicaceae</taxon>
        <taxon>Brassiceae</taxon>
        <taxon>Brassica</taxon>
    </lineage>
</organism>
<evidence type="ECO:0000313" key="3">
    <source>
        <dbReference type="Proteomes" id="UP000032141"/>
    </source>
</evidence>
<dbReference type="Gramene" id="Bo8g077460.1">
    <property type="protein sequence ID" value="Bo8g077460.1"/>
    <property type="gene ID" value="Bo8g077460"/>
</dbReference>
<reference evidence="2 3" key="1">
    <citation type="journal article" date="2014" name="Genome Biol.">
        <title>Transcriptome and methylome profiling reveals relics of genome dominance in the mesopolyploid Brassica oleracea.</title>
        <authorList>
            <person name="Parkin I.A."/>
            <person name="Koh C."/>
            <person name="Tang H."/>
            <person name="Robinson S.J."/>
            <person name="Kagale S."/>
            <person name="Clarke W.E."/>
            <person name="Town C.D."/>
            <person name="Nixon J."/>
            <person name="Krishnakumar V."/>
            <person name="Bidwell S.L."/>
            <person name="Denoeud F."/>
            <person name="Belcram H."/>
            <person name="Links M.G."/>
            <person name="Just J."/>
            <person name="Clarke C."/>
            <person name="Bender T."/>
            <person name="Huebert T."/>
            <person name="Mason A.S."/>
            <person name="Pires J.C."/>
            <person name="Barker G."/>
            <person name="Moore J."/>
            <person name="Walley P.G."/>
            <person name="Manoli S."/>
            <person name="Batley J."/>
            <person name="Edwards D."/>
            <person name="Nelson M.N."/>
            <person name="Wang X."/>
            <person name="Paterson A.H."/>
            <person name="King G."/>
            <person name="Bancroft I."/>
            <person name="Chalhoub B."/>
            <person name="Sharpe A.G."/>
        </authorList>
    </citation>
    <scope>NUCLEOTIDE SEQUENCE</scope>
    <source>
        <strain evidence="2 3">cv. TO1000</strain>
    </source>
</reference>
<dbReference type="EnsemblPlants" id="Bo8g077460.1">
    <property type="protein sequence ID" value="Bo8g077460.1"/>
    <property type="gene ID" value="Bo8g077460"/>
</dbReference>
<sequence>MYTCTYKIMLYFFSILFKQWHFSKYIFVFPRFLGFPVAIIAAAIDFFHLFFILLRFKCRLHFKIAALSLLN</sequence>
<name>A0A0D3DRI7_BRAOL</name>